<dbReference type="PATRIC" id="fig|1675527.3.peg.1088"/>
<dbReference type="EMBL" id="LFTY01000002">
    <property type="protein sequence ID" value="KMW56068.1"/>
    <property type="molecule type" value="Genomic_DNA"/>
</dbReference>
<name>A0A0J9GRE9_9RHOB</name>
<proteinExistence type="predicted"/>
<dbReference type="InterPro" id="IPR036844">
    <property type="entry name" value="Hint_dom_sf"/>
</dbReference>
<protein>
    <recommendedName>
        <fullName evidence="1">Hedgehog/Intein (Hint) domain-containing protein</fullName>
    </recommendedName>
</protein>
<accession>A0A0J9GRE9</accession>
<comment type="caution">
    <text evidence="2">The sequence shown here is derived from an EMBL/GenBank/DDBJ whole genome shotgun (WGS) entry which is preliminary data.</text>
</comment>
<evidence type="ECO:0000313" key="2">
    <source>
        <dbReference type="EMBL" id="KMW56068.1"/>
    </source>
</evidence>
<dbReference type="InterPro" id="IPR028992">
    <property type="entry name" value="Hedgehog/Intein_dom"/>
</dbReference>
<gene>
    <name evidence="2" type="ORF">AIOL_001020</name>
</gene>
<dbReference type="Pfam" id="PF13403">
    <property type="entry name" value="Hint_2"/>
    <property type="match status" value="1"/>
</dbReference>
<keyword evidence="3" id="KW-1185">Reference proteome</keyword>
<dbReference type="Proteomes" id="UP000037178">
    <property type="component" value="Unassembled WGS sequence"/>
</dbReference>
<feature type="domain" description="Hedgehog/Intein (Hint)" evidence="1">
    <location>
        <begin position="12"/>
        <end position="149"/>
    </location>
</feature>
<evidence type="ECO:0000313" key="3">
    <source>
        <dbReference type="Proteomes" id="UP000037178"/>
    </source>
</evidence>
<evidence type="ECO:0000259" key="1">
    <source>
        <dbReference type="Pfam" id="PF13403"/>
    </source>
</evidence>
<reference evidence="2 3" key="1">
    <citation type="submission" date="2015-06" db="EMBL/GenBank/DDBJ databases">
        <title>Draft genome sequence of an Alphaproteobacteria species associated to the Mediterranean sponge Oscarella lobularis.</title>
        <authorList>
            <person name="Jourda C."/>
            <person name="Santini S."/>
            <person name="Claverie J.-M."/>
        </authorList>
    </citation>
    <scope>NUCLEOTIDE SEQUENCE [LARGE SCALE GENOMIC DNA]</scope>
    <source>
        <strain evidence="2">IGS</strain>
    </source>
</reference>
<dbReference type="AlphaFoldDB" id="A0A0J9GRE9"/>
<dbReference type="STRING" id="1675527.AIOL_001020"/>
<sequence length="205" mass="22187">MSIPGTYTINITCFHAGTMIATPDGERAVETLAIGDLVRTVDGRAVPVKWLGRQTLRTLMNPSPRLQPVRIAKGALGQGLPHTDLTLTADHGMVLGGLMINASALVNGGSIRFLTLEEVPPDYTVYHIETEAHDVILANGAPAETFLDAAGRAAFDNHAEYLDLYGAERIIPEMRMPRISTARLLPQAIKDRLAISQRDHLAMAV</sequence>
<organism evidence="2 3">
    <name type="scientific">Candidatus Rhodobacter oscarellae</name>
    <dbReference type="NCBI Taxonomy" id="1675527"/>
    <lineage>
        <taxon>Bacteria</taxon>
        <taxon>Pseudomonadati</taxon>
        <taxon>Pseudomonadota</taxon>
        <taxon>Alphaproteobacteria</taxon>
        <taxon>Rhodobacterales</taxon>
        <taxon>Rhodobacter group</taxon>
        <taxon>Rhodobacter</taxon>
    </lineage>
</organism>
<dbReference type="Gene3D" id="2.170.16.10">
    <property type="entry name" value="Hedgehog/Intein (Hint) domain"/>
    <property type="match status" value="1"/>
</dbReference>
<dbReference type="SUPFAM" id="SSF51294">
    <property type="entry name" value="Hedgehog/intein (Hint) domain"/>
    <property type="match status" value="1"/>
</dbReference>